<dbReference type="SUPFAM" id="SSF82714">
    <property type="entry name" value="Multidrug efflux transporter AcrB TolC docking domain, DN and DC subdomains"/>
    <property type="match status" value="2"/>
</dbReference>
<keyword evidence="1" id="KW-0472">Membrane</keyword>
<organism evidence="2 3">
    <name type="scientific">Metapseudomonas resinovorans</name>
    <name type="common">Pseudomonas resinovorans</name>
    <dbReference type="NCBI Taxonomy" id="53412"/>
    <lineage>
        <taxon>Bacteria</taxon>
        <taxon>Pseudomonadati</taxon>
        <taxon>Pseudomonadota</taxon>
        <taxon>Gammaproteobacteria</taxon>
        <taxon>Pseudomonadales</taxon>
        <taxon>Pseudomonadaceae</taxon>
        <taxon>Metapseudomonas</taxon>
    </lineage>
</organism>
<reference evidence="2 3" key="1">
    <citation type="submission" date="2022-07" db="EMBL/GenBank/DDBJ databases">
        <title>Genome Analysis of Selected Gammaproteobacteria from Nigerian Food snails.</title>
        <authorList>
            <person name="Okafor A.C."/>
        </authorList>
    </citation>
    <scope>NUCLEOTIDE SEQUENCE [LARGE SCALE GENOMIC DNA]</scope>
    <source>
        <strain evidence="2 3">Awg 2</strain>
    </source>
</reference>
<feature type="transmembrane region" description="Helical" evidence="1">
    <location>
        <begin position="363"/>
        <end position="383"/>
    </location>
</feature>
<dbReference type="Gene3D" id="1.20.1640.10">
    <property type="entry name" value="Multidrug efflux transporter AcrB transmembrane domain"/>
    <property type="match status" value="2"/>
</dbReference>
<dbReference type="Gene3D" id="3.30.70.1430">
    <property type="entry name" value="Multidrug efflux transporter AcrB pore domain"/>
    <property type="match status" value="2"/>
</dbReference>
<feature type="transmembrane region" description="Helical" evidence="1">
    <location>
        <begin position="884"/>
        <end position="904"/>
    </location>
</feature>
<comment type="caution">
    <text evidence="2">The sequence shown here is derived from an EMBL/GenBank/DDBJ whole genome shotgun (WGS) entry which is preliminary data.</text>
</comment>
<feature type="transmembrane region" description="Helical" evidence="1">
    <location>
        <begin position="425"/>
        <end position="453"/>
    </location>
</feature>
<dbReference type="SUPFAM" id="SSF82866">
    <property type="entry name" value="Multidrug efflux transporter AcrB transmembrane domain"/>
    <property type="match status" value="2"/>
</dbReference>
<dbReference type="RefSeq" id="WP_190827759.1">
    <property type="nucleotide sequence ID" value="NZ_JANEWF010000004.1"/>
</dbReference>
<accession>A0ABT4Y2E1</accession>
<evidence type="ECO:0000313" key="3">
    <source>
        <dbReference type="Proteomes" id="UP001211689"/>
    </source>
</evidence>
<dbReference type="Proteomes" id="UP001211689">
    <property type="component" value="Unassembled WGS sequence"/>
</dbReference>
<dbReference type="Gene3D" id="3.30.2090.10">
    <property type="entry name" value="Multidrug efflux transporter AcrB TolC docking domain, DN and DC subdomains"/>
    <property type="match status" value="2"/>
</dbReference>
<evidence type="ECO:0000313" key="2">
    <source>
        <dbReference type="EMBL" id="MDA8482904.1"/>
    </source>
</evidence>
<dbReference type="EMBL" id="JANEWF010000004">
    <property type="protein sequence ID" value="MDA8482904.1"/>
    <property type="molecule type" value="Genomic_DNA"/>
</dbReference>
<dbReference type="Pfam" id="PF00873">
    <property type="entry name" value="ACR_tran"/>
    <property type="match status" value="1"/>
</dbReference>
<dbReference type="InterPro" id="IPR001036">
    <property type="entry name" value="Acrflvin-R"/>
</dbReference>
<proteinExistence type="predicted"/>
<sequence length="1027" mass="112536">MSRFNLSAFAVRNRAVTLFLIIATLVAGAIAFNKLGRAEDPSFTVKTMTITAAWPGATAREMQEQVADRLEKRLQELDLYDRVETIAQPGFVSMKLQYMDSTRPADIQELFYQTRKKLTDEARRLPQGVIGPFFNDEYSDVYFALYALEAGQMPHRQLVQMAEDMRQGMLRLPGVKKVNILGEQAQRVFVEFSYERLATLGLKPEQIFEALGKQNGVAPAGFVETSGPRAYIRLDGAFDSLKLIENVPINAGGKLLRIADVATVKRGYEDPPTYRIRHQGEPALMLGVIMDKHFNGLELDKSLQAEEARIQAELPLGVKFDKVSDQAEKIRLAVNEFMIKFFVALGVVMLISLLALGFRVGLVVAAAVPLTLSIVFVIMLMTGREFDRITLGALILSLGLLVDDAIIAIEMMVVKLEEGLDRIQAATFAWTSTAAPMLTGTLVTVIGFLPVGFAKSSAGEYAGNIFWIVGFALLASWVVAVFFTPYLGVKMLPKIQPVPGGHEALYATRLYQRLRALITWCVNHRKTVTALVVAAFVASVLGMGAVKKQFFPNSDRSELLVEVYMPPGSAFKATESVVAQVEKALLEEPQTKLVDAYVGGGAPRFFLSLNPELPDPAFAKIIVQTADSKARDVLRERMQARIAAGEFPSARVRVTQLVFGPPVPFPVIFRVSGPNLEQLRQISEEVRQVVAANPMTRDTFVDWGERTSSYRLVLDQDRLRLLGFTPNEVKSQLNALLTGNPVTEVREGTRTVAVMVRAQNTQRENLGGIEGLTITNAAGVSVPLEQVGRFQPVMEEPILKRRDRELTFEVRADIIKGTQPPDVEKAAYADLQPLIAKLPAGYKVTIGGPVEESAKANKALAVLFPVMILLTLVVIMFQVRSFALMFMVFATAPLGLIGAVPVLLLFNQPFGFNAILALIGIGGILMRNTLIFTDQIDQELAHGRPLREAIIEATVRRARPVLLTALAAALAFIPLTFSVFWSSLAYVLIGGVLVGTVLTLLFLPALCALVLRAVGANSFAMGDAVAS</sequence>
<gene>
    <name evidence="2" type="ORF">NNO07_07470</name>
</gene>
<keyword evidence="1" id="KW-0812">Transmembrane</keyword>
<dbReference type="SUPFAM" id="SSF82693">
    <property type="entry name" value="Multidrug efflux transporter AcrB pore domain, PN1, PN2, PC1 and PC2 subdomains"/>
    <property type="match status" value="3"/>
</dbReference>
<feature type="transmembrane region" description="Helical" evidence="1">
    <location>
        <begin position="389"/>
        <end position="413"/>
    </location>
</feature>
<dbReference type="Gene3D" id="3.30.70.1440">
    <property type="entry name" value="Multidrug efflux transporter AcrB pore domain"/>
    <property type="match status" value="1"/>
</dbReference>
<dbReference type="PRINTS" id="PR00702">
    <property type="entry name" value="ACRIFLAVINRP"/>
</dbReference>
<dbReference type="Gene3D" id="3.30.70.1320">
    <property type="entry name" value="Multidrug efflux transporter AcrB pore domain like"/>
    <property type="match status" value="1"/>
</dbReference>
<evidence type="ECO:0000256" key="1">
    <source>
        <dbReference type="SAM" id="Phobius"/>
    </source>
</evidence>
<keyword evidence="3" id="KW-1185">Reference proteome</keyword>
<feature type="transmembrane region" description="Helical" evidence="1">
    <location>
        <begin position="987"/>
        <end position="1011"/>
    </location>
</feature>
<dbReference type="InterPro" id="IPR027463">
    <property type="entry name" value="AcrB_DN_DC_subdom"/>
</dbReference>
<feature type="transmembrane region" description="Helical" evidence="1">
    <location>
        <begin position="528"/>
        <end position="546"/>
    </location>
</feature>
<feature type="transmembrane region" description="Helical" evidence="1">
    <location>
        <begin position="465"/>
        <end position="487"/>
    </location>
</feature>
<dbReference type="PANTHER" id="PTHR32063:SF18">
    <property type="entry name" value="CATION EFFLUX SYSTEM PROTEIN"/>
    <property type="match status" value="1"/>
</dbReference>
<dbReference type="PANTHER" id="PTHR32063">
    <property type="match status" value="1"/>
</dbReference>
<name>A0ABT4Y2E1_METRE</name>
<protein>
    <submittedName>
        <fullName evidence="2">Efflux RND transporter permease subunit</fullName>
    </submittedName>
</protein>
<keyword evidence="1" id="KW-1133">Transmembrane helix</keyword>
<feature type="transmembrane region" description="Helical" evidence="1">
    <location>
        <begin position="859"/>
        <end position="877"/>
    </location>
</feature>
<feature type="transmembrane region" description="Helical" evidence="1">
    <location>
        <begin position="961"/>
        <end position="981"/>
    </location>
</feature>
<feature type="transmembrane region" description="Helical" evidence="1">
    <location>
        <begin position="910"/>
        <end position="926"/>
    </location>
</feature>
<feature type="transmembrane region" description="Helical" evidence="1">
    <location>
        <begin position="337"/>
        <end position="356"/>
    </location>
</feature>